<dbReference type="VEuPathDB" id="TriTrypDB:TcIL3000_5_1160"/>
<feature type="coiled-coil region" evidence="1">
    <location>
        <begin position="126"/>
        <end position="158"/>
    </location>
</feature>
<keyword evidence="1" id="KW-0175">Coiled coil</keyword>
<dbReference type="EMBL" id="HE575318">
    <property type="protein sequence ID" value="CCC90418.1"/>
    <property type="molecule type" value="Genomic_DNA"/>
</dbReference>
<evidence type="ECO:0000313" key="3">
    <source>
        <dbReference type="EMBL" id="CCC90418.1"/>
    </source>
</evidence>
<protein>
    <submittedName>
        <fullName evidence="3">Uncharacterized protein</fullName>
    </submittedName>
</protein>
<feature type="region of interest" description="Disordered" evidence="2">
    <location>
        <begin position="1"/>
        <end position="25"/>
    </location>
</feature>
<proteinExistence type="predicted"/>
<accession>G0UML0</accession>
<dbReference type="AlphaFoldDB" id="G0UML0"/>
<reference evidence="3" key="1">
    <citation type="journal article" date="2012" name="Proc. Natl. Acad. Sci. U.S.A.">
        <title>Antigenic diversity is generated by distinct evolutionary mechanisms in African trypanosome species.</title>
        <authorList>
            <person name="Jackson A.P."/>
            <person name="Berry A."/>
            <person name="Aslett M."/>
            <person name="Allison H.C."/>
            <person name="Burton P."/>
            <person name="Vavrova-Anderson J."/>
            <person name="Brown R."/>
            <person name="Browne H."/>
            <person name="Corton N."/>
            <person name="Hauser H."/>
            <person name="Gamble J."/>
            <person name="Gilderthorp R."/>
            <person name="Marcello L."/>
            <person name="McQuillan J."/>
            <person name="Otto T.D."/>
            <person name="Quail M.A."/>
            <person name="Sanders M.J."/>
            <person name="van Tonder A."/>
            <person name="Ginger M.L."/>
            <person name="Field M.C."/>
            <person name="Barry J.D."/>
            <person name="Hertz-Fowler C."/>
            <person name="Berriman M."/>
        </authorList>
    </citation>
    <scope>NUCLEOTIDE SEQUENCE</scope>
    <source>
        <strain evidence="3">IL3000</strain>
    </source>
</reference>
<evidence type="ECO:0000256" key="1">
    <source>
        <dbReference type="SAM" id="Coils"/>
    </source>
</evidence>
<sequence length="166" mass="18257">MPLEDAHGACGTPSEMKSEKAGASGSRCDHTCVCSCSCEAPPAPVEFAQPTEVLDAVLAAEADLREQRREEMLKEDAMLQAPPENPKYCHRPRVVRTLLPSPFSPNCLPPIIHEHRPVFMENDPLIASLRAEIQKKQREEAELASAMEEAELAALKLKVMLMKGGR</sequence>
<organism evidence="3">
    <name type="scientific">Trypanosoma congolense (strain IL3000)</name>
    <dbReference type="NCBI Taxonomy" id="1068625"/>
    <lineage>
        <taxon>Eukaryota</taxon>
        <taxon>Discoba</taxon>
        <taxon>Euglenozoa</taxon>
        <taxon>Kinetoplastea</taxon>
        <taxon>Metakinetoplastina</taxon>
        <taxon>Trypanosomatida</taxon>
        <taxon>Trypanosomatidae</taxon>
        <taxon>Trypanosoma</taxon>
        <taxon>Nannomonas</taxon>
    </lineage>
</organism>
<name>G0UML0_TRYCI</name>
<gene>
    <name evidence="3" type="ORF">TCIL3000_5_1160</name>
</gene>
<evidence type="ECO:0000256" key="2">
    <source>
        <dbReference type="SAM" id="MobiDB-lite"/>
    </source>
</evidence>